<dbReference type="Pfam" id="PF08699">
    <property type="entry name" value="ArgoL1"/>
    <property type="match status" value="1"/>
</dbReference>
<feature type="domain" description="PAZ" evidence="2">
    <location>
        <begin position="253"/>
        <end position="374"/>
    </location>
</feature>
<protein>
    <recommendedName>
        <fullName evidence="6">Piwi domain-containing protein</fullName>
    </recommendedName>
</protein>
<dbReference type="EMBL" id="KN823423">
    <property type="protein sequence ID" value="KIO17156.1"/>
    <property type="molecule type" value="Genomic_DNA"/>
</dbReference>
<proteinExistence type="inferred from homology"/>
<sequence length="901" mass="101827">MATTDVSLRRAALLKNRPMRSGKTGTIGRPLDIYTNNFEILNFPEGTWYHYAVGWSLFFLSLALFFTRNPLSDISAENDSANPQFRRDERNQRVIQHLKLNDLRFGEGVYDGKAIFFSRSELGAVLEIPNVFESQRPINVTFTRIQAVDFSILQRFANGQIDLGDRGTCLVSSTDRQHINPQVQVKLLSTCSTFSFAKRRPMKRRAIYSTAHLRPIRGGLQVADGFIQSVRPGSPRMVVNVNYTSGVTWQPGALFDLLKEILRMRNWNFPRMLEADTIRGDQIREINKLIKGIKVMAPHLEGRAGKRRRPLVISGLHSKSAQSYRFDCNFGHVSVAQYFQMQYNRALHHPTVCLISIRSNDEILFPIETLMVLPGQLVAKSVKLLPSQAAEVQKIAQEMKPSPRLRSITESLRSNQVLAYENSPVLVSSNFRIDLRPMISKARLLPPPDVLYRGNARPSIAKGAWNMMQLKVWQSPQPVEKWAICVISPRCDRATASSFGRTLVGICSQMGIPLNPNFQVFEGPTPMDVLAHCAPASFVLCILNGPETSHKEAIKKWGDIQHGIPTQVILWDKISERGGGLSRRLDQYCRNLALKINAKLGGINCIPPSMPGIVLNSTIIMGLDVSHPSPGALGPSVAALASSVDPACSFYIGQSQVQQPRQEAIDNLQQMITHALRQQFMYVTRGLGKQYVPTTQVLVFRDGVSEGQFIDIIEFEVAQVKEGITAWLAELKKNANITIPMPRLTFVVVGKKHHFRMFEPRDHQPNYSRVDNCQSGTVIDRHVTNPYWDDYYLLSHAALLGTSRPAHYSVLWDETGFSADQLQQISFHLCHLYSRATRAVSIPAPVYYADQICARWRYHHFPQTDDPSASDELEGVEDQLAWYRSRWRPVHPRIAVKMYWM</sequence>
<gene>
    <name evidence="4" type="ORF">M407DRAFT_33197</name>
</gene>
<comment type="similarity">
    <text evidence="1">Belongs to the argonaute family.</text>
</comment>
<dbReference type="InterPro" id="IPR036085">
    <property type="entry name" value="PAZ_dom_sf"/>
</dbReference>
<dbReference type="InterPro" id="IPR003100">
    <property type="entry name" value="PAZ_dom"/>
</dbReference>
<dbReference type="PROSITE" id="PS50822">
    <property type="entry name" value="PIWI"/>
    <property type="match status" value="1"/>
</dbReference>
<dbReference type="Pfam" id="PF02170">
    <property type="entry name" value="PAZ"/>
    <property type="match status" value="1"/>
</dbReference>
<dbReference type="InterPro" id="IPR012337">
    <property type="entry name" value="RNaseH-like_sf"/>
</dbReference>
<dbReference type="CDD" id="cd02846">
    <property type="entry name" value="PAZ_argonaute_like"/>
    <property type="match status" value="1"/>
</dbReference>
<dbReference type="SMART" id="SM00949">
    <property type="entry name" value="PAZ"/>
    <property type="match status" value="1"/>
</dbReference>
<dbReference type="STRING" id="1051891.A0A0C3Q2R3"/>
<dbReference type="PROSITE" id="PS50821">
    <property type="entry name" value="PAZ"/>
    <property type="match status" value="1"/>
</dbReference>
<dbReference type="InterPro" id="IPR032473">
    <property type="entry name" value="Argonaute_Mid_dom"/>
</dbReference>
<feature type="domain" description="Piwi" evidence="3">
    <location>
        <begin position="538"/>
        <end position="852"/>
    </location>
</feature>
<organism evidence="4 5">
    <name type="scientific">Tulasnella calospora MUT 4182</name>
    <dbReference type="NCBI Taxonomy" id="1051891"/>
    <lineage>
        <taxon>Eukaryota</taxon>
        <taxon>Fungi</taxon>
        <taxon>Dikarya</taxon>
        <taxon>Basidiomycota</taxon>
        <taxon>Agaricomycotina</taxon>
        <taxon>Agaricomycetes</taxon>
        <taxon>Cantharellales</taxon>
        <taxon>Tulasnellaceae</taxon>
        <taxon>Tulasnella</taxon>
    </lineage>
</organism>
<dbReference type="Gene3D" id="2.170.260.10">
    <property type="entry name" value="paz domain"/>
    <property type="match status" value="1"/>
</dbReference>
<dbReference type="SMART" id="SM00950">
    <property type="entry name" value="Piwi"/>
    <property type="match status" value="1"/>
</dbReference>
<evidence type="ECO:0000259" key="3">
    <source>
        <dbReference type="PROSITE" id="PS50822"/>
    </source>
</evidence>
<evidence type="ECO:0000313" key="4">
    <source>
        <dbReference type="EMBL" id="KIO17156.1"/>
    </source>
</evidence>
<dbReference type="SUPFAM" id="SSF101690">
    <property type="entry name" value="PAZ domain"/>
    <property type="match status" value="1"/>
</dbReference>
<reference evidence="4 5" key="1">
    <citation type="submission" date="2014-04" db="EMBL/GenBank/DDBJ databases">
        <authorList>
            <consortium name="DOE Joint Genome Institute"/>
            <person name="Kuo A."/>
            <person name="Girlanda M."/>
            <person name="Perotto S."/>
            <person name="Kohler A."/>
            <person name="Nagy L.G."/>
            <person name="Floudas D."/>
            <person name="Copeland A."/>
            <person name="Barry K.W."/>
            <person name="Cichocki N."/>
            <person name="Veneault-Fourrey C."/>
            <person name="LaButti K."/>
            <person name="Lindquist E.A."/>
            <person name="Lipzen A."/>
            <person name="Lundell T."/>
            <person name="Morin E."/>
            <person name="Murat C."/>
            <person name="Sun H."/>
            <person name="Tunlid A."/>
            <person name="Henrissat B."/>
            <person name="Grigoriev I.V."/>
            <person name="Hibbett D.S."/>
            <person name="Martin F."/>
            <person name="Nordberg H.P."/>
            <person name="Cantor M.N."/>
            <person name="Hua S.X."/>
        </authorList>
    </citation>
    <scope>NUCLEOTIDE SEQUENCE [LARGE SCALE GENOMIC DNA]</scope>
    <source>
        <strain evidence="4 5">MUT 4182</strain>
    </source>
</reference>
<evidence type="ECO:0000256" key="1">
    <source>
        <dbReference type="RuleBase" id="RU361178"/>
    </source>
</evidence>
<dbReference type="GO" id="GO:0003723">
    <property type="term" value="F:RNA binding"/>
    <property type="evidence" value="ECO:0007669"/>
    <property type="project" value="InterPro"/>
</dbReference>
<dbReference type="InterPro" id="IPR014811">
    <property type="entry name" value="ArgoL1"/>
</dbReference>
<dbReference type="Gene3D" id="3.30.420.10">
    <property type="entry name" value="Ribonuclease H-like superfamily/Ribonuclease H"/>
    <property type="match status" value="1"/>
</dbReference>
<dbReference type="InterPro" id="IPR036397">
    <property type="entry name" value="RNaseH_sf"/>
</dbReference>
<dbReference type="Proteomes" id="UP000054248">
    <property type="component" value="Unassembled WGS sequence"/>
</dbReference>
<dbReference type="PANTHER" id="PTHR22891">
    <property type="entry name" value="EUKARYOTIC TRANSLATION INITIATION FACTOR 2C"/>
    <property type="match status" value="1"/>
</dbReference>
<dbReference type="Pfam" id="PF16487">
    <property type="entry name" value="ArgoMid"/>
    <property type="match status" value="1"/>
</dbReference>
<dbReference type="Pfam" id="PF02171">
    <property type="entry name" value="Piwi"/>
    <property type="match status" value="1"/>
</dbReference>
<dbReference type="AlphaFoldDB" id="A0A0C3Q2R3"/>
<dbReference type="OrthoDB" id="10252740at2759"/>
<dbReference type="InterPro" id="IPR003165">
    <property type="entry name" value="Piwi"/>
</dbReference>
<reference evidence="5" key="2">
    <citation type="submission" date="2015-01" db="EMBL/GenBank/DDBJ databases">
        <title>Evolutionary Origins and Diversification of the Mycorrhizal Mutualists.</title>
        <authorList>
            <consortium name="DOE Joint Genome Institute"/>
            <consortium name="Mycorrhizal Genomics Consortium"/>
            <person name="Kohler A."/>
            <person name="Kuo A."/>
            <person name="Nagy L.G."/>
            <person name="Floudas D."/>
            <person name="Copeland A."/>
            <person name="Barry K.W."/>
            <person name="Cichocki N."/>
            <person name="Veneault-Fourrey C."/>
            <person name="LaButti K."/>
            <person name="Lindquist E.A."/>
            <person name="Lipzen A."/>
            <person name="Lundell T."/>
            <person name="Morin E."/>
            <person name="Murat C."/>
            <person name="Riley R."/>
            <person name="Ohm R."/>
            <person name="Sun H."/>
            <person name="Tunlid A."/>
            <person name="Henrissat B."/>
            <person name="Grigoriev I.V."/>
            <person name="Hibbett D.S."/>
            <person name="Martin F."/>
        </authorList>
    </citation>
    <scope>NUCLEOTIDE SEQUENCE [LARGE SCALE GENOMIC DNA]</scope>
    <source>
        <strain evidence="5">MUT 4182</strain>
    </source>
</reference>
<dbReference type="Gene3D" id="3.40.50.2300">
    <property type="match status" value="1"/>
</dbReference>
<evidence type="ECO:0000313" key="5">
    <source>
        <dbReference type="Proteomes" id="UP000054248"/>
    </source>
</evidence>
<keyword evidence="5" id="KW-1185">Reference proteome</keyword>
<dbReference type="HOGENOM" id="CLU_004544_4_3_1"/>
<accession>A0A0C3Q2R3</accession>
<evidence type="ECO:0008006" key="6">
    <source>
        <dbReference type="Google" id="ProtNLM"/>
    </source>
</evidence>
<name>A0A0C3Q2R3_9AGAM</name>
<evidence type="ECO:0000259" key="2">
    <source>
        <dbReference type="PROSITE" id="PS50821"/>
    </source>
</evidence>
<dbReference type="SUPFAM" id="SSF53098">
    <property type="entry name" value="Ribonuclease H-like"/>
    <property type="match status" value="1"/>
</dbReference>
<dbReference type="SMART" id="SM01163">
    <property type="entry name" value="DUF1785"/>
    <property type="match status" value="1"/>
</dbReference>